<sequence length="144" mass="17100">MQGITEKTRKKEMINFSDSELNLHKSRRPYFRKPCLVMSRLSTECVMTRLKRFKNLGFVLNQHSFHKEYPSYLQPETMTREFSKSKIWTSGRIRIEIFFINVVTFSYLIGPIILADLIVFFFADPIHSFVSHPSFSFRFPISTF</sequence>
<protein>
    <submittedName>
        <fullName evidence="2">Protein CBG26149</fullName>
    </submittedName>
</protein>
<dbReference type="RefSeq" id="XP_045099364.1">
    <property type="nucleotide sequence ID" value="XM_045242110.1"/>
</dbReference>
<dbReference type="GeneID" id="68917630"/>
<dbReference type="HOGENOM" id="CLU_1798162_0_0_1"/>
<dbReference type="AlphaFoldDB" id="B6IIS3"/>
<accession>B6IIS3</accession>
<gene>
    <name evidence="2" type="ORF">CBG26149</name>
    <name evidence="2" type="ORF">CBG_26149</name>
</gene>
<dbReference type="EMBL" id="HE601401">
    <property type="protein sequence ID" value="CAR99803.1"/>
    <property type="molecule type" value="Genomic_DNA"/>
</dbReference>
<name>B6IIS3_CAEBR</name>
<keyword evidence="1" id="KW-0472">Membrane</keyword>
<dbReference type="InParanoid" id="B6IIS3"/>
<dbReference type="KEGG" id="cbr:CBG_26149"/>
<feature type="transmembrane region" description="Helical" evidence="1">
    <location>
        <begin position="98"/>
        <end position="123"/>
    </location>
</feature>
<evidence type="ECO:0000313" key="2">
    <source>
        <dbReference type="EMBL" id="CAR99803.1"/>
    </source>
</evidence>
<proteinExistence type="predicted"/>
<organism evidence="2 3">
    <name type="scientific">Caenorhabditis briggsae</name>
    <dbReference type="NCBI Taxonomy" id="6238"/>
    <lineage>
        <taxon>Eukaryota</taxon>
        <taxon>Metazoa</taxon>
        <taxon>Ecdysozoa</taxon>
        <taxon>Nematoda</taxon>
        <taxon>Chromadorea</taxon>
        <taxon>Rhabditida</taxon>
        <taxon>Rhabditina</taxon>
        <taxon>Rhabditomorpha</taxon>
        <taxon>Rhabditoidea</taxon>
        <taxon>Rhabditidae</taxon>
        <taxon>Peloderinae</taxon>
        <taxon>Caenorhabditis</taxon>
    </lineage>
</organism>
<evidence type="ECO:0000256" key="1">
    <source>
        <dbReference type="SAM" id="Phobius"/>
    </source>
</evidence>
<dbReference type="Proteomes" id="UP000008549">
    <property type="component" value="Unassembled WGS sequence"/>
</dbReference>
<dbReference type="CTD" id="68917630"/>
<reference evidence="2 3" key="2">
    <citation type="journal article" date="2011" name="PLoS Genet.">
        <title>Caenorhabditis briggsae recombinant inbred line genotypes reveal inter-strain incompatibility and the evolution of recombination.</title>
        <authorList>
            <person name="Ross J.A."/>
            <person name="Koboldt D.C."/>
            <person name="Staisch J.E."/>
            <person name="Chamberlin H.M."/>
            <person name="Gupta B.P."/>
            <person name="Miller R.D."/>
            <person name="Baird S.E."/>
            <person name="Haag E.S."/>
        </authorList>
    </citation>
    <scope>NUCLEOTIDE SEQUENCE [LARGE SCALE GENOMIC DNA]</scope>
    <source>
        <strain evidence="2 3">AF16</strain>
    </source>
</reference>
<keyword evidence="1" id="KW-1133">Transmembrane helix</keyword>
<keyword evidence="3" id="KW-1185">Reference proteome</keyword>
<evidence type="ECO:0000313" key="3">
    <source>
        <dbReference type="Proteomes" id="UP000008549"/>
    </source>
</evidence>
<keyword evidence="1" id="KW-0812">Transmembrane</keyword>
<reference evidence="2 3" key="1">
    <citation type="journal article" date="2003" name="PLoS Biol.">
        <title>The genome sequence of Caenorhabditis briggsae: a platform for comparative genomics.</title>
        <authorList>
            <person name="Stein L.D."/>
            <person name="Bao Z."/>
            <person name="Blasiar D."/>
            <person name="Blumenthal T."/>
            <person name="Brent M.R."/>
            <person name="Chen N."/>
            <person name="Chinwalla A."/>
            <person name="Clarke L."/>
            <person name="Clee C."/>
            <person name="Coghlan A."/>
            <person name="Coulson A."/>
            <person name="D'Eustachio P."/>
            <person name="Fitch D.H."/>
            <person name="Fulton L.A."/>
            <person name="Fulton R.E."/>
            <person name="Griffiths-Jones S."/>
            <person name="Harris T.W."/>
            <person name="Hillier L.W."/>
            <person name="Kamath R."/>
            <person name="Kuwabara P.E."/>
            <person name="Mardis E.R."/>
            <person name="Marra M.A."/>
            <person name="Miner T.L."/>
            <person name="Minx P."/>
            <person name="Mullikin J.C."/>
            <person name="Plumb R.W."/>
            <person name="Rogers J."/>
            <person name="Schein J.E."/>
            <person name="Sohrmann M."/>
            <person name="Spieth J."/>
            <person name="Stajich J.E."/>
            <person name="Wei C."/>
            <person name="Willey D."/>
            <person name="Wilson R.K."/>
            <person name="Durbin R."/>
            <person name="Waterston R.H."/>
        </authorList>
    </citation>
    <scope>NUCLEOTIDE SEQUENCE [LARGE SCALE GENOMIC DNA]</scope>
    <source>
        <strain evidence="2 3">AF16</strain>
    </source>
</reference>